<dbReference type="PANTHER" id="PTHR24422">
    <property type="entry name" value="CHEMOTAXIS PROTEIN METHYLTRANSFERASE"/>
    <property type="match status" value="1"/>
</dbReference>
<evidence type="ECO:0000259" key="15">
    <source>
        <dbReference type="PROSITE" id="PS50122"/>
    </source>
</evidence>
<dbReference type="CDD" id="cd17580">
    <property type="entry name" value="REC_2_DhkD-like"/>
    <property type="match status" value="1"/>
</dbReference>
<dbReference type="InterPro" id="IPR003661">
    <property type="entry name" value="HisK_dim/P_dom"/>
</dbReference>
<evidence type="ECO:0000313" key="18">
    <source>
        <dbReference type="Proteomes" id="UP000214720"/>
    </source>
</evidence>
<evidence type="ECO:0000256" key="3">
    <source>
        <dbReference type="ARBA" id="ARBA00012438"/>
    </source>
</evidence>
<dbReference type="EMBL" id="MTHB01000178">
    <property type="protein sequence ID" value="OXC75400.1"/>
    <property type="molecule type" value="Genomic_DNA"/>
</dbReference>
<dbReference type="InterPro" id="IPR036890">
    <property type="entry name" value="HATPase_C_sf"/>
</dbReference>
<feature type="domain" description="CheB-type methylesterase" evidence="15">
    <location>
        <begin position="23"/>
        <end position="207"/>
    </location>
</feature>
<dbReference type="Pfam" id="PF00989">
    <property type="entry name" value="PAS"/>
    <property type="match status" value="1"/>
</dbReference>
<dbReference type="Gene3D" id="3.40.50.180">
    <property type="entry name" value="Methylesterase CheB, C-terminal domain"/>
    <property type="match status" value="1"/>
</dbReference>
<comment type="caution">
    <text evidence="17">The sequence shown here is derived from an EMBL/GenBank/DDBJ whole genome shotgun (WGS) entry which is preliminary data.</text>
</comment>
<evidence type="ECO:0000256" key="8">
    <source>
        <dbReference type="PROSITE-ProRule" id="PRU00050"/>
    </source>
</evidence>
<dbReference type="InterPro" id="IPR000014">
    <property type="entry name" value="PAS"/>
</dbReference>
<dbReference type="GO" id="GO:0000155">
    <property type="term" value="F:phosphorelay sensor kinase activity"/>
    <property type="evidence" value="ECO:0007669"/>
    <property type="project" value="InterPro"/>
</dbReference>
<evidence type="ECO:0000259" key="14">
    <source>
        <dbReference type="PROSITE" id="PS50112"/>
    </source>
</evidence>
<evidence type="ECO:0000256" key="9">
    <source>
        <dbReference type="PROSITE-ProRule" id="PRU00169"/>
    </source>
</evidence>
<evidence type="ECO:0000256" key="5">
    <source>
        <dbReference type="ARBA" id="ARBA00022553"/>
    </source>
</evidence>
<evidence type="ECO:0000256" key="7">
    <source>
        <dbReference type="ARBA" id="ARBA00022777"/>
    </source>
</evidence>
<dbReference type="Pfam" id="PF00512">
    <property type="entry name" value="HisKA"/>
    <property type="match status" value="1"/>
</dbReference>
<dbReference type="CDD" id="cd00082">
    <property type="entry name" value="HisKA"/>
    <property type="match status" value="1"/>
</dbReference>
<sequence>MSETTTSTVPPAGEDAPGAAHSPSSLGFPVVGIGASAGGVQALLRFFENAPADMGMAFVVVLHLSAKHVSGADKVLQNVTRMRVSQVNGPTQIEANHVYVIAPGKSLTMVDAHLDARNAEPTVGRPVTIDRFFRSLADAHGQRAMCIVMSGTGSDGALGIASVKEKGGVTLAQEPNDAEYAEMPQNAILTDQVDLVLPVVEMPQRLLDIWNNAKRIALPELEPATLGPDDRADRRGEAELALQAILATLRARTGHDFRFYKRATMLRRIERRLQVNGVPDLIAYRDLLRDNPRETAALLKDMLIGVTSFFRDREAFESLERGVLPALFQNKADGDQVRAWVAGCSSGEEAYSLAMLLCEQREALRSSANIQVFATDIDESAVARARAGLYPESIMADIRPSTLRQFFVRTDSRYEVVKSVREKILFAMHNVLRDPPFSRLDLVSCRNLLIYLDRGVQNQVLEMFHYALYPNGYLFLGTSESADSVEELFSVVDKKNRIYRAKAAKLPNRPSLGAPSLLMQGRNTHDEEAGSALLPGRRNFSFSALHQRVLEQYAPPSVIVNRDSKIVHMSDNAGRFLRYVGGEPSSNMIAVVLPELRLDLRTALFQAAQTGNSVEARRVKLQRDGHPSYVNMTVRPFHDAAADADFLLVLFDEVQEAMTENRMVVEQQTGNETVMQQLEQELHSSKEQLQTTIEQYETSTEELKASNEELQAINEELRSATEELETSKEELQSVNEELITVNAELQARMEETGKANDDLQNLITSTDIATIFVDRAMCIKRYTPSAATVFNLIGADVGRSLFDITHRLVYPELADDVSATFQSLRLTEREVATSDGRWFFARVLPYRTADDRIDGAVLSLVETTARRRAEANVRAGEERLRLAAQTTNDFAIIVQDPEGRIVSWNAGAERVFGYTAEEAVGHNIDVIFTAEDQETRMAAHERAVAQRDGRADDDRWHVAKGGRRVYCSGVVTPLSDPKFTGYAKIVRDLSDRKTQEDARQVQLAQERAVRAQAEAANRLKDDFLAVLSHELKHPLNLIHVKAEMLPRIPEARGVPAIQLAAEAIQRAVLGQAKIIDDLLDLSRVRTGKLALNLAMGDVAAMLQTIADAIEADAASRGIALSFEGLDEPVWTRVDPVRFDQIVWNLLSNALKFTPQGGSVSVRLTCEEDELRIDVTDTGMGIEAPLLPHIFEMFSQGSEARRKTGGGMGIGLALVKQLVEMHAGSVLAHSDGVERGTRLSVWLPLVDGHPVGKHALEERSAALAGVRILVVGDDSETASAFAALLQLEGALVATAHDGEDALALLERNHVDLLVCDISIPGMDGYELMGQVRANPRLAQLPAIALTGYTAGTDDQRARESGFDLTLTKPVALDALIAAAEQVFFRRGAHGGGTHEHG</sequence>
<dbReference type="SMART" id="SM00388">
    <property type="entry name" value="HisKA"/>
    <property type="match status" value="1"/>
</dbReference>
<dbReference type="GO" id="GO:0005737">
    <property type="term" value="C:cytoplasm"/>
    <property type="evidence" value="ECO:0007669"/>
    <property type="project" value="InterPro"/>
</dbReference>
<dbReference type="SUPFAM" id="SSF47757">
    <property type="entry name" value="Chemotaxis receptor methyltransferase CheR, N-terminal domain"/>
    <property type="match status" value="1"/>
</dbReference>
<dbReference type="RefSeq" id="WP_373452865.1">
    <property type="nucleotide sequence ID" value="NZ_MTHB01000178.1"/>
</dbReference>
<evidence type="ECO:0000256" key="10">
    <source>
        <dbReference type="SAM" id="Coils"/>
    </source>
</evidence>
<dbReference type="SUPFAM" id="SSF55874">
    <property type="entry name" value="ATPase domain of HSP90 chaperone/DNA topoisomerase II/histidine kinase"/>
    <property type="match status" value="1"/>
</dbReference>
<dbReference type="GO" id="GO:0008984">
    <property type="term" value="F:protein-glutamate methylesterase activity"/>
    <property type="evidence" value="ECO:0007669"/>
    <property type="project" value="InterPro"/>
</dbReference>
<feature type="coiled-coil region" evidence="10">
    <location>
        <begin position="675"/>
        <end position="762"/>
    </location>
</feature>
<dbReference type="InterPro" id="IPR029063">
    <property type="entry name" value="SAM-dependent_MTases_sf"/>
</dbReference>
<evidence type="ECO:0000259" key="12">
    <source>
        <dbReference type="PROSITE" id="PS50109"/>
    </source>
</evidence>
<evidence type="ECO:0000259" key="13">
    <source>
        <dbReference type="PROSITE" id="PS50110"/>
    </source>
</evidence>
<comment type="subcellular location">
    <subcellularLocation>
        <location evidence="2">Cell inner membrane</location>
        <topology evidence="2">Multi-pass membrane protein</topology>
    </subcellularLocation>
</comment>
<keyword evidence="8" id="KW-0378">Hydrolase</keyword>
<dbReference type="SUPFAM" id="SSF52738">
    <property type="entry name" value="Methylesterase CheB, C-terminal domain"/>
    <property type="match status" value="1"/>
</dbReference>
<dbReference type="Gene3D" id="3.40.50.150">
    <property type="entry name" value="Vaccinia Virus protein VP39"/>
    <property type="match status" value="1"/>
</dbReference>
<dbReference type="InterPro" id="IPR050903">
    <property type="entry name" value="Bact_Chemotaxis_MeTrfase"/>
</dbReference>
<dbReference type="GO" id="GO:0000156">
    <property type="term" value="F:phosphorelay response regulator activity"/>
    <property type="evidence" value="ECO:0007669"/>
    <property type="project" value="InterPro"/>
</dbReference>
<dbReference type="GO" id="GO:0006355">
    <property type="term" value="P:regulation of DNA-templated transcription"/>
    <property type="evidence" value="ECO:0007669"/>
    <property type="project" value="InterPro"/>
</dbReference>
<dbReference type="CDD" id="cd00130">
    <property type="entry name" value="PAS"/>
    <property type="match status" value="1"/>
</dbReference>
<dbReference type="eggNOG" id="COG2205">
    <property type="taxonomic scope" value="Bacteria"/>
</dbReference>
<dbReference type="CDD" id="cd16434">
    <property type="entry name" value="CheB-CheR_fusion"/>
    <property type="match status" value="1"/>
</dbReference>
<feature type="modified residue" description="4-aspartylphosphate" evidence="9">
    <location>
        <position position="1315"/>
    </location>
</feature>
<keyword evidence="7" id="KW-0418">Kinase</keyword>
<dbReference type="Pfam" id="PF13596">
    <property type="entry name" value="PAS_10"/>
    <property type="match status" value="1"/>
</dbReference>
<dbReference type="InterPro" id="IPR003594">
    <property type="entry name" value="HATPase_dom"/>
</dbReference>
<dbReference type="SUPFAM" id="SSF55785">
    <property type="entry name" value="PYP-like sensor domain (PAS domain)"/>
    <property type="match status" value="3"/>
</dbReference>
<dbReference type="PRINTS" id="PR00996">
    <property type="entry name" value="CHERMTFRASE"/>
</dbReference>
<dbReference type="GO" id="GO:0032259">
    <property type="term" value="P:methylation"/>
    <property type="evidence" value="ECO:0007669"/>
    <property type="project" value="UniProtKB-KW"/>
</dbReference>
<feature type="domain" description="Response regulatory" evidence="13">
    <location>
        <begin position="1266"/>
        <end position="1382"/>
    </location>
</feature>
<feature type="domain" description="CheR-type methyltransferase" evidence="16">
    <location>
        <begin position="249"/>
        <end position="504"/>
    </location>
</feature>
<dbReference type="NCBIfam" id="TIGR00229">
    <property type="entry name" value="sensory_box"/>
    <property type="match status" value="1"/>
</dbReference>
<dbReference type="SMART" id="SM00091">
    <property type="entry name" value="PAS"/>
    <property type="match status" value="3"/>
</dbReference>
<dbReference type="FunFam" id="3.30.565.10:FF:000006">
    <property type="entry name" value="Sensor histidine kinase WalK"/>
    <property type="match status" value="1"/>
</dbReference>
<evidence type="ECO:0000256" key="6">
    <source>
        <dbReference type="ARBA" id="ARBA00022679"/>
    </source>
</evidence>
<dbReference type="Pfam" id="PF02518">
    <property type="entry name" value="HATPase_c"/>
    <property type="match status" value="1"/>
</dbReference>
<feature type="active site" evidence="8">
    <location>
        <position position="36"/>
    </location>
</feature>
<name>A0A226WX84_CABSO</name>
<dbReference type="GO" id="GO:0008757">
    <property type="term" value="F:S-adenosylmethionine-dependent methyltransferase activity"/>
    <property type="evidence" value="ECO:0007669"/>
    <property type="project" value="InterPro"/>
</dbReference>
<dbReference type="Gene3D" id="3.30.450.20">
    <property type="entry name" value="PAS domain"/>
    <property type="match status" value="3"/>
</dbReference>
<dbReference type="PANTHER" id="PTHR24422:SF27">
    <property type="entry name" value="PROTEIN-GLUTAMATE O-METHYLTRANSFERASE"/>
    <property type="match status" value="1"/>
</dbReference>
<dbReference type="InterPro" id="IPR036097">
    <property type="entry name" value="HisK_dim/P_sf"/>
</dbReference>
<dbReference type="Gene3D" id="3.30.565.10">
    <property type="entry name" value="Histidine kinase-like ATPase, C-terminal domain"/>
    <property type="match status" value="1"/>
</dbReference>
<keyword evidence="5 9" id="KW-0597">Phosphoprotein</keyword>
<dbReference type="PROSITE" id="PS50122">
    <property type="entry name" value="CHEB"/>
    <property type="match status" value="1"/>
</dbReference>
<dbReference type="InterPro" id="IPR022642">
    <property type="entry name" value="CheR_C"/>
</dbReference>
<dbReference type="SMART" id="SM00138">
    <property type="entry name" value="MeTrc"/>
    <property type="match status" value="1"/>
</dbReference>
<dbReference type="SUPFAM" id="SSF47384">
    <property type="entry name" value="Homodimeric domain of signal transducing histidine kinase"/>
    <property type="match status" value="1"/>
</dbReference>
<dbReference type="EC" id="2.7.13.3" evidence="3"/>
<dbReference type="PROSITE" id="PS50123">
    <property type="entry name" value="CHER"/>
    <property type="match status" value="1"/>
</dbReference>
<evidence type="ECO:0000256" key="2">
    <source>
        <dbReference type="ARBA" id="ARBA00004429"/>
    </source>
</evidence>
<proteinExistence type="predicted"/>
<dbReference type="Gene3D" id="1.10.287.130">
    <property type="match status" value="1"/>
</dbReference>
<dbReference type="eggNOG" id="COG2201">
    <property type="taxonomic scope" value="Bacteria"/>
</dbReference>
<evidence type="ECO:0000256" key="1">
    <source>
        <dbReference type="ARBA" id="ARBA00000085"/>
    </source>
</evidence>
<dbReference type="PROSITE" id="PS50109">
    <property type="entry name" value="HIS_KIN"/>
    <property type="match status" value="1"/>
</dbReference>
<dbReference type="InterPro" id="IPR005467">
    <property type="entry name" value="His_kinase_dom"/>
</dbReference>
<dbReference type="eggNOG" id="COG1352">
    <property type="taxonomic scope" value="Bacteria"/>
</dbReference>
<dbReference type="SMART" id="SM00448">
    <property type="entry name" value="REC"/>
    <property type="match status" value="1"/>
</dbReference>
<keyword evidence="10" id="KW-0175">Coiled coil</keyword>
<evidence type="ECO:0000259" key="16">
    <source>
        <dbReference type="PROSITE" id="PS50123"/>
    </source>
</evidence>
<dbReference type="InterPro" id="IPR013767">
    <property type="entry name" value="PAS_fold"/>
</dbReference>
<feature type="domain" description="Histidine kinase" evidence="12">
    <location>
        <begin position="1026"/>
        <end position="1246"/>
    </location>
</feature>
<dbReference type="InterPro" id="IPR000673">
    <property type="entry name" value="Sig_transdc_resp-reg_Me-estase"/>
</dbReference>
<evidence type="ECO:0000313" key="17">
    <source>
        <dbReference type="EMBL" id="OXC75400.1"/>
    </source>
</evidence>
<dbReference type="PROSITE" id="PS50110">
    <property type="entry name" value="RESPONSE_REGULATORY"/>
    <property type="match status" value="1"/>
</dbReference>
<keyword evidence="6 17" id="KW-0808">Transferase</keyword>
<dbReference type="InterPro" id="IPR001789">
    <property type="entry name" value="Sig_transdc_resp-reg_receiver"/>
</dbReference>
<keyword evidence="17" id="KW-0489">Methyltransferase</keyword>
<dbReference type="Pfam" id="PF00072">
    <property type="entry name" value="Response_reg"/>
    <property type="match status" value="1"/>
</dbReference>
<reference evidence="18" key="1">
    <citation type="submission" date="2017-01" db="EMBL/GenBank/DDBJ databases">
        <title>Genome Analysis of Deinococcus marmoris KOPRI26562.</title>
        <authorList>
            <person name="Kim J.H."/>
            <person name="Oh H.-M."/>
        </authorList>
    </citation>
    <scope>NUCLEOTIDE SEQUENCE [LARGE SCALE GENOMIC DNA]</scope>
    <source>
        <strain evidence="18">PAMC 26633</strain>
    </source>
</reference>
<accession>A0A226WX84</accession>
<feature type="region of interest" description="Disordered" evidence="11">
    <location>
        <begin position="1"/>
        <end position="21"/>
    </location>
</feature>
<dbReference type="Pfam" id="PF01339">
    <property type="entry name" value="CheB_methylest"/>
    <property type="match status" value="1"/>
</dbReference>
<protein>
    <recommendedName>
        <fullName evidence="3">histidine kinase</fullName>
        <ecNumber evidence="3">2.7.13.3</ecNumber>
    </recommendedName>
</protein>
<dbReference type="Pfam" id="PF03705">
    <property type="entry name" value="CheR_N"/>
    <property type="match status" value="1"/>
</dbReference>
<keyword evidence="4 8" id="KW-0145">Chemotaxis</keyword>
<dbReference type="InterPro" id="IPR011006">
    <property type="entry name" value="CheY-like_superfamily"/>
</dbReference>
<dbReference type="Pfam" id="PF01739">
    <property type="entry name" value="CheR"/>
    <property type="match status" value="1"/>
</dbReference>
<dbReference type="Proteomes" id="UP000214720">
    <property type="component" value="Unassembled WGS sequence"/>
</dbReference>
<dbReference type="InterPro" id="IPR035965">
    <property type="entry name" value="PAS-like_dom_sf"/>
</dbReference>
<dbReference type="InterPro" id="IPR035909">
    <property type="entry name" value="CheB_C"/>
</dbReference>
<dbReference type="PROSITE" id="PS50112">
    <property type="entry name" value="PAS"/>
    <property type="match status" value="1"/>
</dbReference>
<feature type="active site" evidence="8">
    <location>
        <position position="63"/>
    </location>
</feature>
<dbReference type="GO" id="GO:0006935">
    <property type="term" value="P:chemotaxis"/>
    <property type="evidence" value="ECO:0007669"/>
    <property type="project" value="UniProtKB-UniRule"/>
</dbReference>
<dbReference type="InterPro" id="IPR022641">
    <property type="entry name" value="CheR_N"/>
</dbReference>
<comment type="catalytic activity">
    <reaction evidence="1">
        <text>ATP + protein L-histidine = ADP + protein N-phospho-L-histidine.</text>
        <dbReference type="EC" id="2.7.13.3"/>
    </reaction>
</comment>
<feature type="domain" description="PAS" evidence="14">
    <location>
        <begin position="876"/>
        <end position="947"/>
    </location>
</feature>
<evidence type="ECO:0000256" key="11">
    <source>
        <dbReference type="SAM" id="MobiDB-lite"/>
    </source>
</evidence>
<dbReference type="SUPFAM" id="SSF53335">
    <property type="entry name" value="S-adenosyl-L-methionine-dependent methyltransferases"/>
    <property type="match status" value="1"/>
</dbReference>
<dbReference type="Pfam" id="PF13426">
    <property type="entry name" value="PAS_9"/>
    <property type="match status" value="1"/>
</dbReference>
<dbReference type="GO" id="GO:0005886">
    <property type="term" value="C:plasma membrane"/>
    <property type="evidence" value="ECO:0007669"/>
    <property type="project" value="UniProtKB-SubCell"/>
</dbReference>
<dbReference type="Gene3D" id="3.40.50.2300">
    <property type="match status" value="1"/>
</dbReference>
<dbReference type="SUPFAM" id="SSF52172">
    <property type="entry name" value="CheY-like"/>
    <property type="match status" value="1"/>
</dbReference>
<organism evidence="17 18">
    <name type="scientific">Caballeronia sordidicola</name>
    <name type="common">Burkholderia sordidicola</name>
    <dbReference type="NCBI Taxonomy" id="196367"/>
    <lineage>
        <taxon>Bacteria</taxon>
        <taxon>Pseudomonadati</taxon>
        <taxon>Pseudomonadota</taxon>
        <taxon>Betaproteobacteria</taxon>
        <taxon>Burkholderiales</taxon>
        <taxon>Burkholderiaceae</taxon>
        <taxon>Caballeronia</taxon>
    </lineage>
</organism>
<dbReference type="InterPro" id="IPR000780">
    <property type="entry name" value="CheR_MeTrfase"/>
</dbReference>
<gene>
    <name evidence="17" type="ORF">BSU04_27005</name>
</gene>
<dbReference type="SMART" id="SM00387">
    <property type="entry name" value="HATPase_c"/>
    <property type="match status" value="1"/>
</dbReference>
<feature type="active site" evidence="8">
    <location>
        <position position="155"/>
    </location>
</feature>
<evidence type="ECO:0000256" key="4">
    <source>
        <dbReference type="ARBA" id="ARBA00022500"/>
    </source>
</evidence>